<dbReference type="EC" id="3.1.3.16" evidence="3"/>
<comment type="catalytic activity">
    <reaction evidence="9">
        <text>O-phospho-L-threonyl-[protein] + H2O = L-threonyl-[protein] + phosphate</text>
        <dbReference type="Rhea" id="RHEA:47004"/>
        <dbReference type="Rhea" id="RHEA-COMP:11060"/>
        <dbReference type="Rhea" id="RHEA-COMP:11605"/>
        <dbReference type="ChEBI" id="CHEBI:15377"/>
        <dbReference type="ChEBI" id="CHEBI:30013"/>
        <dbReference type="ChEBI" id="CHEBI:43474"/>
        <dbReference type="ChEBI" id="CHEBI:61977"/>
        <dbReference type="EC" id="3.1.3.16"/>
    </reaction>
</comment>
<organism evidence="12 13">
    <name type="scientific">Ornithorhynchus anatinus</name>
    <name type="common">Duckbill platypus</name>
    <dbReference type="NCBI Taxonomy" id="9258"/>
    <lineage>
        <taxon>Eukaryota</taxon>
        <taxon>Metazoa</taxon>
        <taxon>Chordata</taxon>
        <taxon>Craniata</taxon>
        <taxon>Vertebrata</taxon>
        <taxon>Euteleostomi</taxon>
        <taxon>Mammalia</taxon>
        <taxon>Monotremata</taxon>
        <taxon>Ornithorhynchidae</taxon>
        <taxon>Ornithorhynchus</taxon>
    </lineage>
</organism>
<dbReference type="InterPro" id="IPR012911">
    <property type="entry name" value="PP2C_C"/>
</dbReference>
<protein>
    <recommendedName>
        <fullName evidence="3">protein-serine/threonine phosphatase</fullName>
        <ecNumber evidence="3">3.1.3.16</ecNumber>
    </recommendedName>
</protein>
<evidence type="ECO:0000313" key="13">
    <source>
        <dbReference type="Proteomes" id="UP000002279"/>
    </source>
</evidence>
<feature type="compositionally biased region" description="Polar residues" evidence="10">
    <location>
        <begin position="87"/>
        <end position="96"/>
    </location>
</feature>
<dbReference type="GeneTree" id="ENSGT01000000220324"/>
<dbReference type="GO" id="GO:0000287">
    <property type="term" value="F:magnesium ion binding"/>
    <property type="evidence" value="ECO:0007669"/>
    <property type="project" value="InterPro"/>
</dbReference>
<feature type="domain" description="Protein serine/threonine phosphatase 2C C-terminal" evidence="11">
    <location>
        <begin position="2"/>
        <end position="75"/>
    </location>
</feature>
<dbReference type="Proteomes" id="UP000002279">
    <property type="component" value="Chromosome 5"/>
</dbReference>
<evidence type="ECO:0000259" key="11">
    <source>
        <dbReference type="Pfam" id="PF07830"/>
    </source>
</evidence>
<keyword evidence="8" id="KW-0464">Manganese</keyword>
<evidence type="ECO:0000256" key="1">
    <source>
        <dbReference type="ARBA" id="ARBA00001936"/>
    </source>
</evidence>
<comment type="cofactor">
    <cofactor evidence="1">
        <name>Mn(2+)</name>
        <dbReference type="ChEBI" id="CHEBI:29035"/>
    </cofactor>
</comment>
<keyword evidence="4" id="KW-0479">Metal-binding</keyword>
<reference evidence="12 13" key="1">
    <citation type="journal article" date="2008" name="Nature">
        <title>Genome analysis of the platypus reveals unique signatures of evolution.</title>
        <authorList>
            <person name="Warren W.C."/>
            <person name="Hillier L.W."/>
            <person name="Marshall Graves J.A."/>
            <person name="Birney E."/>
            <person name="Ponting C.P."/>
            <person name="Grutzner F."/>
            <person name="Belov K."/>
            <person name="Miller W."/>
            <person name="Clarke L."/>
            <person name="Chinwalla A.T."/>
            <person name="Yang S.P."/>
            <person name="Heger A."/>
            <person name="Locke D.P."/>
            <person name="Miethke P."/>
            <person name="Waters P.D."/>
            <person name="Veyrunes F."/>
            <person name="Fulton L."/>
            <person name="Fulton B."/>
            <person name="Graves T."/>
            <person name="Wallis J."/>
            <person name="Puente X.S."/>
            <person name="Lopez-Otin C."/>
            <person name="Ordonez G.R."/>
            <person name="Eichler E.E."/>
            <person name="Chen L."/>
            <person name="Cheng Z."/>
            <person name="Deakin J.E."/>
            <person name="Alsop A."/>
            <person name="Thompson K."/>
            <person name="Kirby P."/>
            <person name="Papenfuss A.T."/>
            <person name="Wakefield M.J."/>
            <person name="Olender T."/>
            <person name="Lancet D."/>
            <person name="Huttley G.A."/>
            <person name="Smit A.F."/>
            <person name="Pask A."/>
            <person name="Temple-Smith P."/>
            <person name="Batzer M.A."/>
            <person name="Walker J.A."/>
            <person name="Konkel M.K."/>
            <person name="Harris R.S."/>
            <person name="Whittington C.M."/>
            <person name="Wong E.S."/>
            <person name="Gemmell N.J."/>
            <person name="Buschiazzo E."/>
            <person name="Vargas Jentzsch I.M."/>
            <person name="Merkel A."/>
            <person name="Schmitz J."/>
            <person name="Zemann A."/>
            <person name="Churakov G."/>
            <person name="Kriegs J.O."/>
            <person name="Brosius J."/>
            <person name="Murchison E.P."/>
            <person name="Sachidanandam R."/>
            <person name="Smith C."/>
            <person name="Hannon G.J."/>
            <person name="Tsend-Ayush E."/>
            <person name="McMillan D."/>
            <person name="Attenborough R."/>
            <person name="Rens W."/>
            <person name="Ferguson-Smith M."/>
            <person name="Lefevre C.M."/>
            <person name="Sharp J.A."/>
            <person name="Nicholas K.R."/>
            <person name="Ray D.A."/>
            <person name="Kube M."/>
            <person name="Reinhardt R."/>
            <person name="Pringle T.H."/>
            <person name="Taylor J."/>
            <person name="Jones R.C."/>
            <person name="Nixon B."/>
            <person name="Dacheux J.L."/>
            <person name="Niwa H."/>
            <person name="Sekita Y."/>
            <person name="Huang X."/>
            <person name="Stark A."/>
            <person name="Kheradpour P."/>
            <person name="Kellis M."/>
            <person name="Flicek P."/>
            <person name="Chen Y."/>
            <person name="Webber C."/>
            <person name="Hardison R."/>
            <person name="Nelson J."/>
            <person name="Hallsworth-Pepin K."/>
            <person name="Delehaunty K."/>
            <person name="Markovic C."/>
            <person name="Minx P."/>
            <person name="Feng Y."/>
            <person name="Kremitzki C."/>
            <person name="Mitreva M."/>
            <person name="Glasscock J."/>
            <person name="Wylie T."/>
            <person name="Wohldmann P."/>
            <person name="Thiru P."/>
            <person name="Nhan M.N."/>
            <person name="Pohl C.S."/>
            <person name="Smith S.M."/>
            <person name="Hou S."/>
            <person name="Nefedov M."/>
            <person name="de Jong P.J."/>
            <person name="Renfree M.B."/>
            <person name="Mardis E.R."/>
            <person name="Wilson R.K."/>
        </authorList>
    </citation>
    <scope>NUCLEOTIDE SEQUENCE [LARGE SCALE GENOMIC DNA]</scope>
    <source>
        <strain evidence="12 13">Glennie</strain>
    </source>
</reference>
<keyword evidence="6" id="KW-0460">Magnesium</keyword>
<evidence type="ECO:0000256" key="5">
    <source>
        <dbReference type="ARBA" id="ARBA00022801"/>
    </source>
</evidence>
<feature type="region of interest" description="Disordered" evidence="10">
    <location>
        <begin position="67"/>
        <end position="96"/>
    </location>
</feature>
<feature type="compositionally biased region" description="Gly residues" evidence="10">
    <location>
        <begin position="69"/>
        <end position="83"/>
    </location>
</feature>
<dbReference type="OMA" id="NCIYHAD"/>
<keyword evidence="7" id="KW-0904">Protein phosphatase</keyword>
<comment type="similarity">
    <text evidence="2">Belongs to the PP2C family.</text>
</comment>
<dbReference type="GO" id="GO:0030145">
    <property type="term" value="F:manganese ion binding"/>
    <property type="evidence" value="ECO:0007669"/>
    <property type="project" value="InterPro"/>
</dbReference>
<dbReference type="Bgee" id="ENSOANG00000050926">
    <property type="expression patterns" value="Expressed in fibroblast and 6 other cell types or tissues"/>
</dbReference>
<evidence type="ECO:0000256" key="4">
    <source>
        <dbReference type="ARBA" id="ARBA00022723"/>
    </source>
</evidence>
<evidence type="ECO:0000256" key="3">
    <source>
        <dbReference type="ARBA" id="ARBA00013081"/>
    </source>
</evidence>
<dbReference type="InterPro" id="IPR036580">
    <property type="entry name" value="PP2C_C_sf"/>
</dbReference>
<dbReference type="GO" id="GO:0004722">
    <property type="term" value="F:protein serine/threonine phosphatase activity"/>
    <property type="evidence" value="ECO:0007669"/>
    <property type="project" value="UniProtKB-EC"/>
</dbReference>
<evidence type="ECO:0000256" key="7">
    <source>
        <dbReference type="ARBA" id="ARBA00022912"/>
    </source>
</evidence>
<accession>A0A6I8PKL6</accession>
<reference evidence="12" key="3">
    <citation type="submission" date="2025-09" db="UniProtKB">
        <authorList>
            <consortium name="Ensembl"/>
        </authorList>
    </citation>
    <scope>IDENTIFICATION</scope>
    <source>
        <strain evidence="12">Glennie</strain>
    </source>
</reference>
<keyword evidence="5" id="KW-0378">Hydrolase</keyword>
<sequence>MSCVLVCLPGAPQPSEEAIQQEEELDSALRQRVPLTNIIKKKKRRSGGPARLLSVLRTLGSEVIPRLPPGGGLASEGVRGGGLPTVVGSNSDSATY</sequence>
<name>A0A6I8PKL6_ORNAN</name>
<evidence type="ECO:0000256" key="2">
    <source>
        <dbReference type="ARBA" id="ARBA00006702"/>
    </source>
</evidence>
<dbReference type="Gene3D" id="1.10.10.430">
    <property type="entry name" value="Phosphatase 2C, C-terminal domain suprefamily"/>
    <property type="match status" value="1"/>
</dbReference>
<dbReference type="SUPFAM" id="SSF81601">
    <property type="entry name" value="Protein serine/threonine phosphatase 2C, C-terminal domain"/>
    <property type="match status" value="1"/>
</dbReference>
<dbReference type="InParanoid" id="A0A6I8PKL6"/>
<keyword evidence="13" id="KW-1185">Reference proteome</keyword>
<evidence type="ECO:0000256" key="9">
    <source>
        <dbReference type="ARBA" id="ARBA00048336"/>
    </source>
</evidence>
<evidence type="ECO:0000256" key="6">
    <source>
        <dbReference type="ARBA" id="ARBA00022842"/>
    </source>
</evidence>
<reference evidence="12" key="2">
    <citation type="submission" date="2025-08" db="UniProtKB">
        <authorList>
            <consortium name="Ensembl"/>
        </authorList>
    </citation>
    <scope>IDENTIFICATION</scope>
    <source>
        <strain evidence="12">Glennie</strain>
    </source>
</reference>
<proteinExistence type="inferred from homology"/>
<dbReference type="Pfam" id="PF07830">
    <property type="entry name" value="PP2C_C"/>
    <property type="match status" value="1"/>
</dbReference>
<evidence type="ECO:0000256" key="8">
    <source>
        <dbReference type="ARBA" id="ARBA00023211"/>
    </source>
</evidence>
<evidence type="ECO:0000313" key="12">
    <source>
        <dbReference type="Ensembl" id="ENSOANP00000053104.1"/>
    </source>
</evidence>
<dbReference type="AlphaFoldDB" id="A0A6I8PKL6"/>
<evidence type="ECO:0000256" key="10">
    <source>
        <dbReference type="SAM" id="MobiDB-lite"/>
    </source>
</evidence>
<dbReference type="Ensembl" id="ENSOANT00000074530.1">
    <property type="protein sequence ID" value="ENSOANP00000053104.1"/>
    <property type="gene ID" value="ENSOANG00000050926.1"/>
</dbReference>